<organism evidence="2 3">
    <name type="scientific">Vibrio phage VBP47</name>
    <dbReference type="NCBI Taxonomy" id="754073"/>
    <lineage>
        <taxon>Viruses</taxon>
        <taxon>Duplodnaviria</taxon>
        <taxon>Heunggongvirae</taxon>
        <taxon>Uroviricota</taxon>
        <taxon>Caudoviricetes</taxon>
        <taxon>Schitoviridae</taxon>
        <taxon>Fuhrmanvirinae</taxon>
        <taxon>Stoningtonvirus</taxon>
        <taxon>Stoningtonvirus VBP47</taxon>
    </lineage>
</organism>
<sequence>MLPHLIATTVLILIVVFSYFIGRGIKEPEGWLDVVLGTFLGGLVLLLLIGGAGILVYVYHLILDSFVVL</sequence>
<keyword evidence="1" id="KW-0812">Transmembrane</keyword>
<keyword evidence="1" id="KW-1133">Transmembrane helix</keyword>
<gene>
    <name evidence="2" type="ORF">VPNG_00078</name>
</gene>
<accession>M4SL78</accession>
<feature type="transmembrane region" description="Helical" evidence="1">
    <location>
        <begin position="6"/>
        <end position="22"/>
    </location>
</feature>
<proteinExistence type="predicted"/>
<feature type="transmembrane region" description="Helical" evidence="1">
    <location>
        <begin position="34"/>
        <end position="59"/>
    </location>
</feature>
<dbReference type="Proteomes" id="UP000204031">
    <property type="component" value="Segment"/>
</dbReference>
<protein>
    <submittedName>
        <fullName evidence="2">Uncharacterized protein</fullName>
    </submittedName>
</protein>
<dbReference type="GeneID" id="15010705"/>
<dbReference type="RefSeq" id="YP_007674173.1">
    <property type="nucleotide sequence ID" value="NC_020848.1"/>
</dbReference>
<evidence type="ECO:0000313" key="3">
    <source>
        <dbReference type="Proteomes" id="UP000204031"/>
    </source>
</evidence>
<reference evidence="2 3" key="1">
    <citation type="submission" date="2010-11" db="EMBL/GenBank/DDBJ databases">
        <title>The Genome Sequence of Vibrio phage VBP47.</title>
        <authorList>
            <consortium name="The Broad Institute Genome Sequencing Platform"/>
            <person name="Henn M.R."/>
            <person name="Wharam S."/>
            <person name="Gilg I."/>
            <person name="Martinez Martinez J."/>
            <person name="Wilson W."/>
            <person name="Levin J."/>
            <person name="Malboeuf C."/>
            <person name="Casali M."/>
            <person name="Russ C."/>
            <person name="Lennon N."/>
            <person name="Chapman S.B."/>
            <person name="Erlich R."/>
            <person name="Young S.K."/>
            <person name="Yandava C."/>
            <person name="Zeng Q."/>
            <person name="Fitzgerald M.F."/>
            <person name="Alvarado L."/>
            <person name="Anderson S."/>
            <person name="Berlin A."/>
            <person name="Chen Z."/>
            <person name="Freedman E."/>
            <person name="Gellesch M."/>
            <person name="Goldberg J."/>
            <person name="Green L."/>
            <person name="Griggs A."/>
            <person name="Gujja S."/>
            <person name="Heilman E."/>
            <person name="Heiman D."/>
            <person name="Hollinger A."/>
            <person name="Howarth C."/>
            <person name="Larson L."/>
            <person name="Mehta T."/>
            <person name="Neiman D."/>
            <person name="Pearson M."/>
            <person name="Roberts A."/>
            <person name="Ryan E."/>
            <person name="Saif S."/>
            <person name="Shea T."/>
            <person name="Shenoy N."/>
            <person name="Sisk P."/>
            <person name="Stolte C."/>
            <person name="Sykes S."/>
            <person name="White J."/>
            <person name="Haas B."/>
            <person name="Nusbaum C."/>
            <person name="Birren B."/>
        </authorList>
    </citation>
    <scope>NUCLEOTIDE SEQUENCE [LARGE SCALE GENOMIC DNA]</scope>
    <source>
        <strain evidence="2 3">VBP47</strain>
    </source>
</reference>
<dbReference type="KEGG" id="vg:15010705"/>
<name>M4SL78_9CAUD</name>
<keyword evidence="1" id="KW-0472">Membrane</keyword>
<evidence type="ECO:0000313" key="2">
    <source>
        <dbReference type="EMBL" id="AGH57102.1"/>
    </source>
</evidence>
<dbReference type="EMBL" id="HQ634194">
    <property type="protein sequence ID" value="AGH57102.1"/>
    <property type="molecule type" value="Genomic_DNA"/>
</dbReference>
<keyword evidence="3" id="KW-1185">Reference proteome</keyword>
<evidence type="ECO:0000256" key="1">
    <source>
        <dbReference type="SAM" id="Phobius"/>
    </source>
</evidence>